<keyword evidence="2" id="KW-1185">Reference proteome</keyword>
<comment type="caution">
    <text evidence="1">The sequence shown here is derived from an EMBL/GenBank/DDBJ whole genome shotgun (WGS) entry which is preliminary data.</text>
</comment>
<dbReference type="EMBL" id="AAWS01000020">
    <property type="protein sequence ID" value="EAY27793.1"/>
    <property type="molecule type" value="Genomic_DNA"/>
</dbReference>
<evidence type="ECO:0000313" key="2">
    <source>
        <dbReference type="Proteomes" id="UP000004095"/>
    </source>
</evidence>
<protein>
    <submittedName>
        <fullName evidence="1">Uncharacterized protein</fullName>
    </submittedName>
</protein>
<proteinExistence type="predicted"/>
<organism evidence="1 2">
    <name type="scientific">Microscilla marina ATCC 23134</name>
    <dbReference type="NCBI Taxonomy" id="313606"/>
    <lineage>
        <taxon>Bacteria</taxon>
        <taxon>Pseudomonadati</taxon>
        <taxon>Bacteroidota</taxon>
        <taxon>Cytophagia</taxon>
        <taxon>Cytophagales</taxon>
        <taxon>Microscillaceae</taxon>
        <taxon>Microscilla</taxon>
    </lineage>
</organism>
<evidence type="ECO:0000313" key="1">
    <source>
        <dbReference type="EMBL" id="EAY27793.1"/>
    </source>
</evidence>
<gene>
    <name evidence="1" type="ORF">M23134_00233</name>
</gene>
<reference evidence="1 2" key="1">
    <citation type="submission" date="2007-01" db="EMBL/GenBank/DDBJ databases">
        <authorList>
            <person name="Haygood M."/>
            <person name="Podell S."/>
            <person name="Anderson C."/>
            <person name="Hopkinson B."/>
            <person name="Roe K."/>
            <person name="Barbeau K."/>
            <person name="Gaasterland T."/>
            <person name="Ferriera S."/>
            <person name="Johnson J."/>
            <person name="Kravitz S."/>
            <person name="Beeson K."/>
            <person name="Sutton G."/>
            <person name="Rogers Y.-H."/>
            <person name="Friedman R."/>
            <person name="Frazier M."/>
            <person name="Venter J.C."/>
        </authorList>
    </citation>
    <scope>NUCLEOTIDE SEQUENCE [LARGE SCALE GENOMIC DNA]</scope>
    <source>
        <strain evidence="1 2">ATCC 23134</strain>
    </source>
</reference>
<dbReference type="Proteomes" id="UP000004095">
    <property type="component" value="Unassembled WGS sequence"/>
</dbReference>
<dbReference type="AlphaFoldDB" id="A1ZP01"/>
<name>A1ZP01_MICM2</name>
<accession>A1ZP01</accession>
<sequence>MLERVHLQSTGRLTLASTKNVSFNKKYKMLAKSAGFDESQVKGLENPRTKQKTKRNILESYEKLKGNNVEQAINNVIESVPGGVYVENIEIFVSTGGKLGSEDVSFVASGDVYGVQGKSRNIRGFYVGCKAFYQKATGTVVALVDDQYCLFQQKGKQEPKKLLYDDLIKIGE</sequence>